<evidence type="ECO:0000256" key="3">
    <source>
        <dbReference type="ARBA" id="ARBA00023125"/>
    </source>
</evidence>
<dbReference type="Gene3D" id="1.10.10.10">
    <property type="entry name" value="Winged helix-like DNA-binding domain superfamily/Winged helix DNA-binding domain"/>
    <property type="match status" value="1"/>
</dbReference>
<accession>A0ABU9YQ76</accession>
<dbReference type="PRINTS" id="PR00039">
    <property type="entry name" value="HTHLYSR"/>
</dbReference>
<dbReference type="SUPFAM" id="SSF46785">
    <property type="entry name" value="Winged helix' DNA-binding domain"/>
    <property type="match status" value="1"/>
</dbReference>
<feature type="domain" description="HTH lysR-type" evidence="5">
    <location>
        <begin position="1"/>
        <end position="60"/>
    </location>
</feature>
<dbReference type="RefSeq" id="WP_173189786.1">
    <property type="nucleotide sequence ID" value="NZ_JBBKTW010000009.1"/>
</dbReference>
<dbReference type="PANTHER" id="PTHR30346">
    <property type="entry name" value="TRANSCRIPTIONAL DUAL REGULATOR HCAR-RELATED"/>
    <property type="match status" value="1"/>
</dbReference>
<evidence type="ECO:0000256" key="2">
    <source>
        <dbReference type="ARBA" id="ARBA00023015"/>
    </source>
</evidence>
<gene>
    <name evidence="6" type="ORF">WG926_21835</name>
</gene>
<keyword evidence="4" id="KW-0804">Transcription</keyword>
<dbReference type="PANTHER" id="PTHR30346:SF0">
    <property type="entry name" value="HCA OPERON TRANSCRIPTIONAL ACTIVATOR HCAR"/>
    <property type="match status" value="1"/>
</dbReference>
<dbReference type="SUPFAM" id="SSF53850">
    <property type="entry name" value="Periplasmic binding protein-like II"/>
    <property type="match status" value="1"/>
</dbReference>
<proteinExistence type="inferred from homology"/>
<comment type="caution">
    <text evidence="6">The sequence shown here is derived from an EMBL/GenBank/DDBJ whole genome shotgun (WGS) entry which is preliminary data.</text>
</comment>
<evidence type="ECO:0000313" key="7">
    <source>
        <dbReference type="Proteomes" id="UP001413721"/>
    </source>
</evidence>
<dbReference type="CDD" id="cd08414">
    <property type="entry name" value="PBP2_LTTR_aromatics_like"/>
    <property type="match status" value="1"/>
</dbReference>
<dbReference type="Pfam" id="PF00126">
    <property type="entry name" value="HTH_1"/>
    <property type="match status" value="1"/>
</dbReference>
<dbReference type="InterPro" id="IPR036390">
    <property type="entry name" value="WH_DNA-bd_sf"/>
</dbReference>
<dbReference type="PROSITE" id="PS50931">
    <property type="entry name" value="HTH_LYSR"/>
    <property type="match status" value="1"/>
</dbReference>
<keyword evidence="3" id="KW-0238">DNA-binding</keyword>
<dbReference type="InterPro" id="IPR000847">
    <property type="entry name" value="LysR_HTH_N"/>
</dbReference>
<evidence type="ECO:0000259" key="5">
    <source>
        <dbReference type="PROSITE" id="PS50931"/>
    </source>
</evidence>
<comment type="similarity">
    <text evidence="1">Belongs to the LysR transcriptional regulatory family.</text>
</comment>
<dbReference type="InterPro" id="IPR036388">
    <property type="entry name" value="WH-like_DNA-bd_sf"/>
</dbReference>
<organism evidence="6 7">
    <name type="scientific">Tistrella arctica</name>
    <dbReference type="NCBI Taxonomy" id="3133430"/>
    <lineage>
        <taxon>Bacteria</taxon>
        <taxon>Pseudomonadati</taxon>
        <taxon>Pseudomonadota</taxon>
        <taxon>Alphaproteobacteria</taxon>
        <taxon>Geminicoccales</taxon>
        <taxon>Geminicoccaceae</taxon>
        <taxon>Tistrella</taxon>
    </lineage>
</organism>
<keyword evidence="2" id="KW-0805">Transcription regulation</keyword>
<dbReference type="EMBL" id="JBBKTW010000009">
    <property type="protein sequence ID" value="MEN2990968.1"/>
    <property type="molecule type" value="Genomic_DNA"/>
</dbReference>
<dbReference type="InterPro" id="IPR005119">
    <property type="entry name" value="LysR_subst-bd"/>
</dbReference>
<dbReference type="Proteomes" id="UP001413721">
    <property type="component" value="Unassembled WGS sequence"/>
</dbReference>
<name>A0ABU9YQ76_9PROT</name>
<evidence type="ECO:0000256" key="1">
    <source>
        <dbReference type="ARBA" id="ARBA00009437"/>
    </source>
</evidence>
<dbReference type="Gene3D" id="3.40.190.10">
    <property type="entry name" value="Periplasmic binding protein-like II"/>
    <property type="match status" value="2"/>
</dbReference>
<evidence type="ECO:0000256" key="4">
    <source>
        <dbReference type="ARBA" id="ARBA00023163"/>
    </source>
</evidence>
<sequence>MSLENANLRCFIVAANRRSFREAATVLRVRQSSVSRAISRLEDELGVSLFVRHRSGARLTAAGERFLSAVLPACEQLETAQRTAAAAGRAETGIVQVGVLTSLAGGFLRSLLHGYRKLNPGVEIDVHDGSRDSHLAAIQKHALDVAFLTGTERAPYCECAEIWRERVHVALWKDHHLAGRHCLDWDDLRKERFIVSRFAPGMEVQNYIVRRASTCGVRPNIEIKNAGRETLMNLVSLGQGITLVSAAWASVGLPDLVLRPLSDAHDVIPFSAVWSAQNDNPALRRLLSIAHMMSGHARPGTSDWAAPTLGIRRLHDVNA</sequence>
<reference evidence="6 7" key="1">
    <citation type="submission" date="2024-03" db="EMBL/GenBank/DDBJ databases">
        <title>High-quality draft genome sequencing of Tistrella sp. BH-R2-4.</title>
        <authorList>
            <person name="Dong C."/>
        </authorList>
    </citation>
    <scope>NUCLEOTIDE SEQUENCE [LARGE SCALE GENOMIC DNA]</scope>
    <source>
        <strain evidence="6 7">BH-R2-4</strain>
    </source>
</reference>
<protein>
    <submittedName>
        <fullName evidence="6">LysR family transcriptional regulator</fullName>
    </submittedName>
</protein>
<evidence type="ECO:0000313" key="6">
    <source>
        <dbReference type="EMBL" id="MEN2990968.1"/>
    </source>
</evidence>
<keyword evidence="7" id="KW-1185">Reference proteome</keyword>
<dbReference type="Pfam" id="PF03466">
    <property type="entry name" value="LysR_substrate"/>
    <property type="match status" value="1"/>
</dbReference>